<keyword evidence="3" id="KW-0479">Metal-binding</keyword>
<evidence type="ECO:0000256" key="3">
    <source>
        <dbReference type="ARBA" id="ARBA00022723"/>
    </source>
</evidence>
<evidence type="ECO:0000313" key="8">
    <source>
        <dbReference type="EMBL" id="OGM01843.1"/>
    </source>
</evidence>
<proteinExistence type="predicted"/>
<dbReference type="Gene3D" id="3.40.50.280">
    <property type="entry name" value="Cobalamin-binding domain"/>
    <property type="match status" value="1"/>
</dbReference>
<dbReference type="GO" id="GO:0003824">
    <property type="term" value="F:catalytic activity"/>
    <property type="evidence" value="ECO:0007669"/>
    <property type="project" value="InterPro"/>
</dbReference>
<dbReference type="InterPro" id="IPR051198">
    <property type="entry name" value="BchE-like"/>
</dbReference>
<dbReference type="STRING" id="1817813.A2008_05140"/>
<dbReference type="CDD" id="cd01335">
    <property type="entry name" value="Radical_SAM"/>
    <property type="match status" value="1"/>
</dbReference>
<evidence type="ECO:0000313" key="9">
    <source>
        <dbReference type="Proteomes" id="UP000178735"/>
    </source>
</evidence>
<sequence length="470" mass="52711">MTQNACDIVFIANPLGWDERSRMDIKPALNLLYLASYINSKGLSAKIVDAGTGNISLQEAVEKALDAKPRFIGAAFYQGSMDVVLNFCAEVKKVSPEIKIIGGGPLMTALPEKVLSYKQIDIGVIGEGEETLYRLLTEAPGDYGAINGIACKADGFVKVSPKTSYIENLDSLPFLDYSLIDMQPYFDLQKKLDVPRSIFMTTSRGCAFRCTYCASPFLWPGRVRRHSVDRIIDEIMYHRSKFRKINIGFLDDSFFADKKWMSEFLDKIPGTGLNYSCIGRADHISEEIIGRLAETGCSFVSIGVETGSENKQKELKKFLSLGAVMKTVRLFHRHNIYCRCFFMIGFPGETFSEMAETINFAVELKKNGMSDCTFFVTNLYAGTEMSKNFEEELWKTMIYQSGENTTGETSKEPAVKDFGEEKFSRYSSVPAVNLNQYLTNVQLVELVKIAYGKINDGLYISEAEIEALKR</sequence>
<dbReference type="InterPro" id="IPR036724">
    <property type="entry name" value="Cobalamin-bd_sf"/>
</dbReference>
<feature type="domain" description="Radical SAM core" evidence="7">
    <location>
        <begin position="192"/>
        <end position="416"/>
    </location>
</feature>
<dbReference type="GO" id="GO:0005829">
    <property type="term" value="C:cytosol"/>
    <property type="evidence" value="ECO:0007669"/>
    <property type="project" value="TreeGrafter"/>
</dbReference>
<reference evidence="8 9" key="1">
    <citation type="journal article" date="2016" name="Nat. Commun.">
        <title>Thousands of microbial genomes shed light on interconnected biogeochemical processes in an aquifer system.</title>
        <authorList>
            <person name="Anantharaman K."/>
            <person name="Brown C.T."/>
            <person name="Hug L.A."/>
            <person name="Sharon I."/>
            <person name="Castelle C.J."/>
            <person name="Probst A.J."/>
            <person name="Thomas B.C."/>
            <person name="Singh A."/>
            <person name="Wilkins M.J."/>
            <person name="Karaoz U."/>
            <person name="Brodie E.L."/>
            <person name="Williams K.H."/>
            <person name="Hubbard S.S."/>
            <person name="Banfield J.F."/>
        </authorList>
    </citation>
    <scope>NUCLEOTIDE SEQUENCE [LARGE SCALE GENOMIC DNA]</scope>
</reference>
<dbReference type="SFLD" id="SFLDG01123">
    <property type="entry name" value="methyltransferase_(Class_B)"/>
    <property type="match status" value="1"/>
</dbReference>
<dbReference type="InterPro" id="IPR007197">
    <property type="entry name" value="rSAM"/>
</dbReference>
<dbReference type="EMBL" id="MGFH01000222">
    <property type="protein sequence ID" value="OGM01843.1"/>
    <property type="molecule type" value="Genomic_DNA"/>
</dbReference>
<dbReference type="PROSITE" id="PS51332">
    <property type="entry name" value="B12_BINDING"/>
    <property type="match status" value="1"/>
</dbReference>
<dbReference type="InterPro" id="IPR006638">
    <property type="entry name" value="Elp3/MiaA/NifB-like_rSAM"/>
</dbReference>
<evidence type="ECO:0000259" key="6">
    <source>
        <dbReference type="PROSITE" id="PS51332"/>
    </source>
</evidence>
<accession>A0A1F7WGA1</accession>
<protein>
    <submittedName>
        <fullName evidence="8">Uncharacterized protein</fullName>
    </submittedName>
</protein>
<dbReference type="InterPro" id="IPR034466">
    <property type="entry name" value="Methyltransferase_Class_B"/>
</dbReference>
<dbReference type="SFLD" id="SFLDS00029">
    <property type="entry name" value="Radical_SAM"/>
    <property type="match status" value="1"/>
</dbReference>
<name>A0A1F7WGA1_9BACT</name>
<evidence type="ECO:0000256" key="1">
    <source>
        <dbReference type="ARBA" id="ARBA00001966"/>
    </source>
</evidence>
<dbReference type="SUPFAM" id="SSF102114">
    <property type="entry name" value="Radical SAM enzymes"/>
    <property type="match status" value="1"/>
</dbReference>
<dbReference type="PANTHER" id="PTHR43409">
    <property type="entry name" value="ANAEROBIC MAGNESIUM-PROTOPORPHYRIN IX MONOMETHYL ESTER CYCLASE-RELATED"/>
    <property type="match status" value="1"/>
</dbReference>
<evidence type="ECO:0000256" key="4">
    <source>
        <dbReference type="ARBA" id="ARBA00023004"/>
    </source>
</evidence>
<evidence type="ECO:0000259" key="7">
    <source>
        <dbReference type="PROSITE" id="PS51918"/>
    </source>
</evidence>
<keyword evidence="4" id="KW-0408">Iron</keyword>
<dbReference type="PROSITE" id="PS51918">
    <property type="entry name" value="RADICAL_SAM"/>
    <property type="match status" value="1"/>
</dbReference>
<evidence type="ECO:0000256" key="5">
    <source>
        <dbReference type="ARBA" id="ARBA00023014"/>
    </source>
</evidence>
<dbReference type="SMART" id="SM00729">
    <property type="entry name" value="Elp3"/>
    <property type="match status" value="1"/>
</dbReference>
<dbReference type="Proteomes" id="UP000178735">
    <property type="component" value="Unassembled WGS sequence"/>
</dbReference>
<dbReference type="AlphaFoldDB" id="A0A1F7WGA1"/>
<dbReference type="PANTHER" id="PTHR43409:SF16">
    <property type="entry name" value="SLR0320 PROTEIN"/>
    <property type="match status" value="1"/>
</dbReference>
<dbReference type="SUPFAM" id="SSF52242">
    <property type="entry name" value="Cobalamin (vitamin B12)-binding domain"/>
    <property type="match status" value="1"/>
</dbReference>
<keyword evidence="5" id="KW-0411">Iron-sulfur</keyword>
<dbReference type="Pfam" id="PF02310">
    <property type="entry name" value="B12-binding"/>
    <property type="match status" value="1"/>
</dbReference>
<dbReference type="Gene3D" id="3.80.30.20">
    <property type="entry name" value="tm_1862 like domain"/>
    <property type="match status" value="1"/>
</dbReference>
<dbReference type="SFLD" id="SFLDG01082">
    <property type="entry name" value="B12-binding_domain_containing"/>
    <property type="match status" value="1"/>
</dbReference>
<dbReference type="GO" id="GO:0031419">
    <property type="term" value="F:cobalamin binding"/>
    <property type="evidence" value="ECO:0007669"/>
    <property type="project" value="InterPro"/>
</dbReference>
<dbReference type="InterPro" id="IPR006158">
    <property type="entry name" value="Cobalamin-bd"/>
</dbReference>
<dbReference type="GO" id="GO:0051539">
    <property type="term" value="F:4 iron, 4 sulfur cluster binding"/>
    <property type="evidence" value="ECO:0007669"/>
    <property type="project" value="UniProtKB-KW"/>
</dbReference>
<dbReference type="CDD" id="cd02068">
    <property type="entry name" value="radical_SAM_B12_BD"/>
    <property type="match status" value="1"/>
</dbReference>
<keyword evidence="2" id="KW-0949">S-adenosyl-L-methionine</keyword>
<gene>
    <name evidence="8" type="ORF">A2008_05140</name>
</gene>
<dbReference type="InterPro" id="IPR023404">
    <property type="entry name" value="rSAM_horseshoe"/>
</dbReference>
<organism evidence="8 9">
    <name type="scientific">Candidatus Wallbacteria bacterium GWC2_49_35</name>
    <dbReference type="NCBI Taxonomy" id="1817813"/>
    <lineage>
        <taxon>Bacteria</taxon>
        <taxon>Candidatus Walliibacteriota</taxon>
    </lineage>
</organism>
<feature type="domain" description="B12-binding" evidence="6">
    <location>
        <begin position="13"/>
        <end position="146"/>
    </location>
</feature>
<dbReference type="InterPro" id="IPR058240">
    <property type="entry name" value="rSAM_sf"/>
</dbReference>
<comment type="cofactor">
    <cofactor evidence="1">
        <name>[4Fe-4S] cluster</name>
        <dbReference type="ChEBI" id="CHEBI:49883"/>
    </cofactor>
</comment>
<comment type="caution">
    <text evidence="8">The sequence shown here is derived from an EMBL/GenBank/DDBJ whole genome shotgun (WGS) entry which is preliminary data.</text>
</comment>
<dbReference type="Pfam" id="PF04055">
    <property type="entry name" value="Radical_SAM"/>
    <property type="match status" value="1"/>
</dbReference>
<evidence type="ECO:0000256" key="2">
    <source>
        <dbReference type="ARBA" id="ARBA00022691"/>
    </source>
</evidence>
<dbReference type="GO" id="GO:0046872">
    <property type="term" value="F:metal ion binding"/>
    <property type="evidence" value="ECO:0007669"/>
    <property type="project" value="UniProtKB-KW"/>
</dbReference>